<dbReference type="InterPro" id="IPR039753">
    <property type="entry name" value="RG7MT1"/>
</dbReference>
<dbReference type="OrthoDB" id="10248867at2759"/>
<organism evidence="9 10">
    <name type="scientific">Thalictrum thalictroides</name>
    <name type="common">Rue-anemone</name>
    <name type="synonym">Anemone thalictroides</name>
    <dbReference type="NCBI Taxonomy" id="46969"/>
    <lineage>
        <taxon>Eukaryota</taxon>
        <taxon>Viridiplantae</taxon>
        <taxon>Streptophyta</taxon>
        <taxon>Embryophyta</taxon>
        <taxon>Tracheophyta</taxon>
        <taxon>Spermatophyta</taxon>
        <taxon>Magnoliopsida</taxon>
        <taxon>Ranunculales</taxon>
        <taxon>Ranunculaceae</taxon>
        <taxon>Thalictroideae</taxon>
        <taxon>Thalictrum</taxon>
    </lineage>
</organism>
<dbReference type="Gene3D" id="3.40.50.150">
    <property type="entry name" value="Vaccinia Virus protein VP39"/>
    <property type="match status" value="1"/>
</dbReference>
<dbReference type="EC" id="2.1.1.56" evidence="1"/>
<comment type="catalytic activity">
    <reaction evidence="7">
        <text>a 5'-end (5'-triphosphoguanosine)-ribonucleoside in mRNA + S-adenosyl-L-methionine = a 5'-end (N(7)-methyl 5'-triphosphoguanosine)-ribonucleoside in mRNA + S-adenosyl-L-homocysteine</text>
        <dbReference type="Rhea" id="RHEA:67008"/>
        <dbReference type="Rhea" id="RHEA-COMP:17166"/>
        <dbReference type="Rhea" id="RHEA-COMP:17167"/>
        <dbReference type="ChEBI" id="CHEBI:57856"/>
        <dbReference type="ChEBI" id="CHEBI:59789"/>
        <dbReference type="ChEBI" id="CHEBI:156461"/>
        <dbReference type="ChEBI" id="CHEBI:167617"/>
        <dbReference type="EC" id="2.1.1.56"/>
    </reaction>
</comment>
<keyword evidence="4" id="KW-0949">S-adenosyl-L-methionine</keyword>
<keyword evidence="2 9" id="KW-0489">Methyltransferase</keyword>
<keyword evidence="5" id="KW-0694">RNA-binding</keyword>
<keyword evidence="3 9" id="KW-0808">Transferase</keyword>
<accession>A0A7J6X952</accession>
<dbReference type="GO" id="GO:0004482">
    <property type="term" value="F:mRNA 5'-cap (guanine-N7-)-methyltransferase activity"/>
    <property type="evidence" value="ECO:0007669"/>
    <property type="project" value="UniProtKB-EC"/>
</dbReference>
<proteinExistence type="predicted"/>
<dbReference type="Proteomes" id="UP000554482">
    <property type="component" value="Unassembled WGS sequence"/>
</dbReference>
<keyword evidence="10" id="KW-1185">Reference proteome</keyword>
<feature type="domain" description="MRNA cap 0 methyltransferase" evidence="8">
    <location>
        <begin position="12"/>
        <end position="75"/>
    </location>
</feature>
<gene>
    <name evidence="9" type="ORF">FRX31_005394</name>
</gene>
<evidence type="ECO:0000256" key="7">
    <source>
        <dbReference type="ARBA" id="ARBA00044712"/>
    </source>
</evidence>
<sequence>MLTNFYGIRYLQYGFDLVFVKNAHAFVEEYLKKPEFAELMRRLGALGDGNQDQSTLSKEEWEVAYLYLAFVLRKRGGPNENQTTRKKGNNGQMQISKSDITYLNVDAN</sequence>
<evidence type="ECO:0000259" key="8">
    <source>
        <dbReference type="Pfam" id="PF03291"/>
    </source>
</evidence>
<dbReference type="Pfam" id="PF03291">
    <property type="entry name" value="mRNA_G-N7_MeTrfase"/>
    <property type="match status" value="1"/>
</dbReference>
<evidence type="ECO:0000313" key="9">
    <source>
        <dbReference type="EMBL" id="KAF5205020.1"/>
    </source>
</evidence>
<keyword evidence="6" id="KW-0506">mRNA capping</keyword>
<evidence type="ECO:0000256" key="2">
    <source>
        <dbReference type="ARBA" id="ARBA00022603"/>
    </source>
</evidence>
<dbReference type="PANTHER" id="PTHR12189:SF2">
    <property type="entry name" value="MRNA CAP GUANINE-N7 METHYLTRANSFERASE"/>
    <property type="match status" value="1"/>
</dbReference>
<dbReference type="GO" id="GO:0005634">
    <property type="term" value="C:nucleus"/>
    <property type="evidence" value="ECO:0007669"/>
    <property type="project" value="TreeGrafter"/>
</dbReference>
<evidence type="ECO:0000256" key="1">
    <source>
        <dbReference type="ARBA" id="ARBA00011926"/>
    </source>
</evidence>
<dbReference type="InterPro" id="IPR029063">
    <property type="entry name" value="SAM-dependent_MTases_sf"/>
</dbReference>
<name>A0A7J6X952_THATH</name>
<dbReference type="InterPro" id="IPR004971">
    <property type="entry name" value="mRNA_G-N7_MeTrfase_dom"/>
</dbReference>
<evidence type="ECO:0000256" key="5">
    <source>
        <dbReference type="ARBA" id="ARBA00022884"/>
    </source>
</evidence>
<dbReference type="GO" id="GO:0003723">
    <property type="term" value="F:RNA binding"/>
    <property type="evidence" value="ECO:0007669"/>
    <property type="project" value="UniProtKB-KW"/>
</dbReference>
<dbReference type="AlphaFoldDB" id="A0A7J6X952"/>
<evidence type="ECO:0000313" key="10">
    <source>
        <dbReference type="Proteomes" id="UP000554482"/>
    </source>
</evidence>
<protein>
    <recommendedName>
        <fullName evidence="1">mRNA (guanine-N(7))-methyltransferase</fullName>
        <ecNumber evidence="1">2.1.1.56</ecNumber>
    </recommendedName>
</protein>
<dbReference type="EMBL" id="JABWDY010004645">
    <property type="protein sequence ID" value="KAF5205020.1"/>
    <property type="molecule type" value="Genomic_DNA"/>
</dbReference>
<reference evidence="9 10" key="1">
    <citation type="submission" date="2020-06" db="EMBL/GenBank/DDBJ databases">
        <title>Transcriptomic and genomic resources for Thalictrum thalictroides and T. hernandezii: Facilitating candidate gene discovery in an emerging model plant lineage.</title>
        <authorList>
            <person name="Arias T."/>
            <person name="Riano-Pachon D.M."/>
            <person name="Di Stilio V.S."/>
        </authorList>
    </citation>
    <scope>NUCLEOTIDE SEQUENCE [LARGE SCALE GENOMIC DNA]</scope>
    <source>
        <strain evidence="10">cv. WT478/WT964</strain>
        <tissue evidence="9">Leaves</tissue>
    </source>
</reference>
<dbReference type="PANTHER" id="PTHR12189">
    <property type="entry name" value="MRNA GUANINE-7- METHYLTRANSFERASE"/>
    <property type="match status" value="1"/>
</dbReference>
<evidence type="ECO:0000256" key="3">
    <source>
        <dbReference type="ARBA" id="ARBA00022679"/>
    </source>
</evidence>
<comment type="caution">
    <text evidence="9">The sequence shown here is derived from an EMBL/GenBank/DDBJ whole genome shotgun (WGS) entry which is preliminary data.</text>
</comment>
<keyword evidence="6" id="KW-0507">mRNA processing</keyword>
<evidence type="ECO:0000256" key="6">
    <source>
        <dbReference type="ARBA" id="ARBA00023042"/>
    </source>
</evidence>
<evidence type="ECO:0000256" key="4">
    <source>
        <dbReference type="ARBA" id="ARBA00022691"/>
    </source>
</evidence>